<organism evidence="1 2">
    <name type="scientific">Flavobacterium limicola</name>
    <dbReference type="NCBI Taxonomy" id="180441"/>
    <lineage>
        <taxon>Bacteria</taxon>
        <taxon>Pseudomonadati</taxon>
        <taxon>Bacteroidota</taxon>
        <taxon>Flavobacteriia</taxon>
        <taxon>Flavobacteriales</taxon>
        <taxon>Flavobacteriaceae</taxon>
        <taxon>Flavobacterium</taxon>
    </lineage>
</organism>
<evidence type="ECO:0000313" key="2">
    <source>
        <dbReference type="Proteomes" id="UP000280091"/>
    </source>
</evidence>
<dbReference type="Proteomes" id="UP000280091">
    <property type="component" value="Unassembled WGS sequence"/>
</dbReference>
<accession>A0A495S6E0</accession>
<comment type="caution">
    <text evidence="1">The sequence shown here is derived from an EMBL/GenBank/DDBJ whole genome shotgun (WGS) entry which is preliminary data.</text>
</comment>
<keyword evidence="2" id="KW-1185">Reference proteome</keyword>
<sequence>MKKSKSIKNIKKEEMTNLKIKLKLIYSLKNQI</sequence>
<dbReference type="EMBL" id="RBXA01000001">
    <property type="protein sequence ID" value="RKS95230.1"/>
    <property type="molecule type" value="Genomic_DNA"/>
</dbReference>
<evidence type="ECO:0000313" key="1">
    <source>
        <dbReference type="EMBL" id="RKS95230.1"/>
    </source>
</evidence>
<proteinExistence type="predicted"/>
<dbReference type="AlphaFoldDB" id="A0A495S6E0"/>
<name>A0A495S6E0_9FLAO</name>
<gene>
    <name evidence="1" type="ORF">BC952_0886</name>
</gene>
<protein>
    <submittedName>
        <fullName evidence="1">Uncharacterized protein</fullName>
    </submittedName>
</protein>
<reference evidence="1 2" key="1">
    <citation type="submission" date="2018-10" db="EMBL/GenBank/DDBJ databases">
        <title>Genomic Encyclopedia of Archaeal and Bacterial Type Strains, Phase II (KMG-II): from individual species to whole genera.</title>
        <authorList>
            <person name="Goeker M."/>
        </authorList>
    </citation>
    <scope>NUCLEOTIDE SEQUENCE [LARGE SCALE GENOMIC DNA]</scope>
    <source>
        <strain evidence="1 2">DSM 15094</strain>
    </source>
</reference>